<dbReference type="Proteomes" id="UP000298416">
    <property type="component" value="Unassembled WGS sequence"/>
</dbReference>
<dbReference type="PANTHER" id="PTHR31263:SF68">
    <property type="entry name" value="GLYCOSIDE HYDROLASE FAMILY 5 DOMAIN-CONTAINING PROTEIN"/>
    <property type="match status" value="1"/>
</dbReference>
<dbReference type="Gene3D" id="3.20.20.80">
    <property type="entry name" value="Glycosidases"/>
    <property type="match status" value="1"/>
</dbReference>
<organism evidence="1">
    <name type="scientific">Salvia splendens</name>
    <name type="common">Scarlet sage</name>
    <dbReference type="NCBI Taxonomy" id="180675"/>
    <lineage>
        <taxon>Eukaryota</taxon>
        <taxon>Viridiplantae</taxon>
        <taxon>Streptophyta</taxon>
        <taxon>Embryophyta</taxon>
        <taxon>Tracheophyta</taxon>
        <taxon>Spermatophyta</taxon>
        <taxon>Magnoliopsida</taxon>
        <taxon>eudicotyledons</taxon>
        <taxon>Gunneridae</taxon>
        <taxon>Pentapetalae</taxon>
        <taxon>asterids</taxon>
        <taxon>lamiids</taxon>
        <taxon>Lamiales</taxon>
        <taxon>Lamiaceae</taxon>
        <taxon>Nepetoideae</taxon>
        <taxon>Mentheae</taxon>
        <taxon>Salviinae</taxon>
        <taxon>Salvia</taxon>
        <taxon>Salvia subgen. Calosphace</taxon>
        <taxon>core Calosphace</taxon>
    </lineage>
</organism>
<protein>
    <submittedName>
        <fullName evidence="1">Uncharacterized protein</fullName>
    </submittedName>
</protein>
<dbReference type="InterPro" id="IPR017853">
    <property type="entry name" value="GH"/>
</dbReference>
<comment type="caution">
    <text evidence="1">The sequence shown here is derived from an EMBL/GenBank/DDBJ whole genome shotgun (WGS) entry which is preliminary data.</text>
</comment>
<proteinExistence type="predicted"/>
<keyword evidence="2" id="KW-1185">Reference proteome</keyword>
<evidence type="ECO:0000313" key="1">
    <source>
        <dbReference type="EMBL" id="KAG6388268.1"/>
    </source>
</evidence>
<reference evidence="1" key="2">
    <citation type="submission" date="2020-08" db="EMBL/GenBank/DDBJ databases">
        <title>Plant Genome Project.</title>
        <authorList>
            <person name="Zhang R.-G."/>
        </authorList>
    </citation>
    <scope>NUCLEOTIDE SEQUENCE</scope>
    <source>
        <strain evidence="1">Huo1</strain>
        <tissue evidence="1">Leaf</tissue>
    </source>
</reference>
<evidence type="ECO:0000313" key="2">
    <source>
        <dbReference type="Proteomes" id="UP000298416"/>
    </source>
</evidence>
<gene>
    <name evidence="1" type="ORF">SASPL_153470</name>
</gene>
<dbReference type="EMBL" id="PNBA02000021">
    <property type="protein sequence ID" value="KAG6388268.1"/>
    <property type="molecule type" value="Genomic_DNA"/>
</dbReference>
<accession>A0A8X8W523</accession>
<dbReference type="AlphaFoldDB" id="A0A8X8W523"/>
<reference evidence="1" key="1">
    <citation type="submission" date="2018-01" db="EMBL/GenBank/DDBJ databases">
        <authorList>
            <person name="Mao J.F."/>
        </authorList>
    </citation>
    <scope>NUCLEOTIDE SEQUENCE</scope>
    <source>
        <strain evidence="1">Huo1</strain>
        <tissue evidence="1">Leaf</tissue>
    </source>
</reference>
<sequence>MDSRQRDGAARDAGVSELAFALGADDRRGVRQGADGRYNTKDKVSKSLDKYNLSAAKAGIAKNNPRILSMTVVELHKAVVGELGKKNVMVVLGNHVSRPTWCCAGNDGNGFFGDAYFDPKEWLQGLAAGATTYKGFPQVVGMSLRNELLALPARVVHYPSRLRRERQ</sequence>
<dbReference type="PANTHER" id="PTHR31263">
    <property type="entry name" value="CELLULASE FAMILY PROTEIN (AFU_ORTHOLOGUE AFUA_5G14560)"/>
    <property type="match status" value="1"/>
</dbReference>
<name>A0A8X8W523_SALSN</name>
<dbReference type="SUPFAM" id="SSF51445">
    <property type="entry name" value="(Trans)glycosidases"/>
    <property type="match status" value="1"/>
</dbReference>